<proteinExistence type="predicted"/>
<sequence length="163" mass="19337">MKFLKKIKQWFGAPKVLLSITDEVFGKLILKEFKNSNYWQGILLFKPTRTEIEFFIRTKEKERPNSRQKDFFFDLNQNYSLLSKKWKKTINGEIGDSLFEMGITLENAPLENYFKLSHIEIPEIFNDEINWSVTFFAIPEIDPNHEFTIEMKGWKALGLYING</sequence>
<dbReference type="RefSeq" id="WP_264792495.1">
    <property type="nucleotide sequence ID" value="NZ_AP026867.1"/>
</dbReference>
<organism evidence="1 2">
    <name type="scientific">Aureispira anguillae</name>
    <dbReference type="NCBI Taxonomy" id="2864201"/>
    <lineage>
        <taxon>Bacteria</taxon>
        <taxon>Pseudomonadati</taxon>
        <taxon>Bacteroidota</taxon>
        <taxon>Saprospiria</taxon>
        <taxon>Saprospirales</taxon>
        <taxon>Saprospiraceae</taxon>
        <taxon>Aureispira</taxon>
    </lineage>
</organism>
<dbReference type="EMBL" id="AP026867">
    <property type="protein sequence ID" value="BDS11301.1"/>
    <property type="molecule type" value="Genomic_DNA"/>
</dbReference>
<dbReference type="KEGG" id="aup:AsAng_0020130"/>
<evidence type="ECO:0000313" key="2">
    <source>
        <dbReference type="Proteomes" id="UP001060919"/>
    </source>
</evidence>
<accession>A0A916DRJ3</accession>
<reference evidence="1" key="1">
    <citation type="submission" date="2022-09" db="EMBL/GenBank/DDBJ databases">
        <title>Aureispira anguillicida sp. nov., isolated from Leptocephalus of Japanese eel Anguilla japonica.</title>
        <authorList>
            <person name="Yuasa K."/>
            <person name="Mekata T."/>
            <person name="Ikunari K."/>
        </authorList>
    </citation>
    <scope>NUCLEOTIDE SEQUENCE</scope>
    <source>
        <strain evidence="1">EL160426</strain>
    </source>
</reference>
<evidence type="ECO:0000313" key="1">
    <source>
        <dbReference type="EMBL" id="BDS11301.1"/>
    </source>
</evidence>
<name>A0A916DRJ3_9BACT</name>
<keyword evidence="2" id="KW-1185">Reference proteome</keyword>
<protein>
    <submittedName>
        <fullName evidence="1">Uncharacterized protein</fullName>
    </submittedName>
</protein>
<dbReference type="Proteomes" id="UP001060919">
    <property type="component" value="Chromosome"/>
</dbReference>
<dbReference type="AlphaFoldDB" id="A0A916DRJ3"/>
<gene>
    <name evidence="1" type="ORF">AsAng_0020130</name>
</gene>